<feature type="region of interest" description="Disordered" evidence="1">
    <location>
        <begin position="1"/>
        <end position="35"/>
    </location>
</feature>
<comment type="caution">
    <text evidence="2">The sequence shown here is derived from an EMBL/GenBank/DDBJ whole genome shotgun (WGS) entry which is preliminary data.</text>
</comment>
<reference evidence="2 3" key="1">
    <citation type="journal article" date="2018" name="Front. Plant Sci.">
        <title>Red Clover (Trifolium pratense) and Zigzag Clover (T. medium) - A Picture of Genomic Similarities and Differences.</title>
        <authorList>
            <person name="Dluhosova J."/>
            <person name="Istvanek J."/>
            <person name="Nedelnik J."/>
            <person name="Repkova J."/>
        </authorList>
    </citation>
    <scope>NUCLEOTIDE SEQUENCE [LARGE SCALE GENOMIC DNA]</scope>
    <source>
        <strain evidence="3">cv. 10/8</strain>
        <tissue evidence="2">Leaf</tissue>
    </source>
</reference>
<evidence type="ECO:0000313" key="2">
    <source>
        <dbReference type="EMBL" id="MCI60471.1"/>
    </source>
</evidence>
<keyword evidence="3" id="KW-1185">Reference proteome</keyword>
<proteinExistence type="predicted"/>
<accession>A0A392TH58</accession>
<dbReference type="AlphaFoldDB" id="A0A392TH58"/>
<dbReference type="Proteomes" id="UP000265520">
    <property type="component" value="Unassembled WGS sequence"/>
</dbReference>
<evidence type="ECO:0000256" key="1">
    <source>
        <dbReference type="SAM" id="MobiDB-lite"/>
    </source>
</evidence>
<evidence type="ECO:0000313" key="3">
    <source>
        <dbReference type="Proteomes" id="UP000265520"/>
    </source>
</evidence>
<dbReference type="EMBL" id="LXQA010582112">
    <property type="protein sequence ID" value="MCI60471.1"/>
    <property type="molecule type" value="Genomic_DNA"/>
</dbReference>
<name>A0A392TH58_9FABA</name>
<protein>
    <submittedName>
        <fullName evidence="2">Uncharacterized protein</fullName>
    </submittedName>
</protein>
<sequence>MAGRNDNFGESWRQSARSSPGLAGRNLATAGSQVGHVSVNPELKKGYLAWRANWSPGEPVILELL</sequence>
<organism evidence="2 3">
    <name type="scientific">Trifolium medium</name>
    <dbReference type="NCBI Taxonomy" id="97028"/>
    <lineage>
        <taxon>Eukaryota</taxon>
        <taxon>Viridiplantae</taxon>
        <taxon>Streptophyta</taxon>
        <taxon>Embryophyta</taxon>
        <taxon>Tracheophyta</taxon>
        <taxon>Spermatophyta</taxon>
        <taxon>Magnoliopsida</taxon>
        <taxon>eudicotyledons</taxon>
        <taxon>Gunneridae</taxon>
        <taxon>Pentapetalae</taxon>
        <taxon>rosids</taxon>
        <taxon>fabids</taxon>
        <taxon>Fabales</taxon>
        <taxon>Fabaceae</taxon>
        <taxon>Papilionoideae</taxon>
        <taxon>50 kb inversion clade</taxon>
        <taxon>NPAAA clade</taxon>
        <taxon>Hologalegina</taxon>
        <taxon>IRL clade</taxon>
        <taxon>Trifolieae</taxon>
        <taxon>Trifolium</taxon>
    </lineage>
</organism>